<evidence type="ECO:0000256" key="2">
    <source>
        <dbReference type="ARBA" id="ARBA00022692"/>
    </source>
</evidence>
<feature type="transmembrane region" description="Helical" evidence="7">
    <location>
        <begin position="503"/>
        <end position="522"/>
    </location>
</feature>
<evidence type="ECO:0000256" key="4">
    <source>
        <dbReference type="ARBA" id="ARBA00022989"/>
    </source>
</evidence>
<keyword evidence="5 7" id="KW-0472">Membrane</keyword>
<dbReference type="PANTHER" id="PTHR31566:SF0">
    <property type="entry name" value="CYTOCHROME C BIOGENESIS PROTEIN CCS1, CHLOROPLASTIC"/>
    <property type="match status" value="1"/>
</dbReference>
<reference evidence="10" key="1">
    <citation type="submission" date="2023-07" db="EMBL/GenBank/DDBJ databases">
        <title>30 novel species of actinomycetes from the DSMZ collection.</title>
        <authorList>
            <person name="Nouioui I."/>
        </authorList>
    </citation>
    <scope>NUCLEOTIDE SEQUENCE [LARGE SCALE GENOMIC DNA]</scope>
    <source>
        <strain evidence="10">DSM 42041</strain>
    </source>
</reference>
<dbReference type="InterPro" id="IPR007816">
    <property type="entry name" value="ResB-like_domain"/>
</dbReference>
<keyword evidence="10" id="KW-1185">Reference proteome</keyword>
<keyword evidence="2 7" id="KW-0812">Transmembrane</keyword>
<feature type="transmembrane region" description="Helical" evidence="7">
    <location>
        <begin position="81"/>
        <end position="99"/>
    </location>
</feature>
<dbReference type="InterPro" id="IPR023494">
    <property type="entry name" value="Cyt_c_bgen_Ccs1/CcsB/ResB"/>
</dbReference>
<feature type="region of interest" description="Disordered" evidence="6">
    <location>
        <begin position="564"/>
        <end position="597"/>
    </location>
</feature>
<gene>
    <name evidence="9" type="ORF">RM572_18295</name>
</gene>
<sequence length="597" mass="64436">MTDDTTTRPDTERPDAATEEPELGAAMSQLSTAPVEESGRAVQGSFGGVRAPGVKGGAAWTGREVLGWARWFWRQLTSMRVALILLFLLSLAAIPGSVIPQSSVDPTQVDDFRAENPTLGNVYDALQLFDVYSSVWFSAIYILLFVSLIGCILPRSWQFAGQLRARPPRAPRRLDRMPAFTTWRTDASPEDVREAARELLRGKRYRVAAEGDAVASEKGYLREAGNLLFHIALIVLLVAFAAGQLFRSEGGTLVPVGSSFSNTLSQYDDFSSGSLFASDDLDGFGFRLDDFDASYEENGPNRGSVRTARADVTYWTSPDGPERKTTIQVNEPLEIGDTKVYLLANGYAPVVSFTDASGEVAYRGPVPFLPQDTNLTSSGVIKVTDAVNEEGEREQFGFQGFFVPTFGGAGSGSMFSRWPELKYPVLFLTAYRGDLGVDSGIPQNVYQLDTDSMKQFKAGDGGPLAKKLLPGESMKLPDGKGTLKFEGVKQWANFQVAHQVGNVWALAGALVAIAGLAGSLFIQRRRMWVRAVAGPDGTTTVEMAGLGRSESPRLPEELGDLAYALQDKAPPAAAPDGDTAESDADAAQEAPSRGDRP</sequence>
<feature type="transmembrane region" description="Helical" evidence="7">
    <location>
        <begin position="227"/>
        <end position="246"/>
    </location>
</feature>
<feature type="domain" description="ResB-like" evidence="8">
    <location>
        <begin position="79"/>
        <end position="558"/>
    </location>
</feature>
<dbReference type="Pfam" id="PF05140">
    <property type="entry name" value="ResB"/>
    <property type="match status" value="1"/>
</dbReference>
<comment type="caution">
    <text evidence="9">The sequence shown here is derived from an EMBL/GenBank/DDBJ whole genome shotgun (WGS) entry which is preliminary data.</text>
</comment>
<evidence type="ECO:0000313" key="10">
    <source>
        <dbReference type="Proteomes" id="UP001183414"/>
    </source>
</evidence>
<dbReference type="PANTHER" id="PTHR31566">
    <property type="entry name" value="CYTOCHROME C BIOGENESIS PROTEIN CCS1, CHLOROPLASTIC"/>
    <property type="match status" value="1"/>
</dbReference>
<evidence type="ECO:0000256" key="7">
    <source>
        <dbReference type="SAM" id="Phobius"/>
    </source>
</evidence>
<comment type="subcellular location">
    <subcellularLocation>
        <location evidence="1">Membrane</location>
        <topology evidence="1">Multi-pass membrane protein</topology>
    </subcellularLocation>
</comment>
<feature type="transmembrane region" description="Helical" evidence="7">
    <location>
        <begin position="135"/>
        <end position="154"/>
    </location>
</feature>
<dbReference type="Proteomes" id="UP001183414">
    <property type="component" value="Unassembled WGS sequence"/>
</dbReference>
<feature type="region of interest" description="Disordered" evidence="6">
    <location>
        <begin position="1"/>
        <end position="34"/>
    </location>
</feature>
<dbReference type="EMBL" id="JAVREQ010000016">
    <property type="protein sequence ID" value="MDT0380706.1"/>
    <property type="molecule type" value="Genomic_DNA"/>
</dbReference>
<dbReference type="RefSeq" id="WP_311674427.1">
    <property type="nucleotide sequence ID" value="NZ_JAVREQ010000016.1"/>
</dbReference>
<evidence type="ECO:0000256" key="1">
    <source>
        <dbReference type="ARBA" id="ARBA00004141"/>
    </source>
</evidence>
<evidence type="ECO:0000256" key="3">
    <source>
        <dbReference type="ARBA" id="ARBA00022748"/>
    </source>
</evidence>
<accession>A0ABU2NVR7</accession>
<proteinExistence type="predicted"/>
<evidence type="ECO:0000313" key="9">
    <source>
        <dbReference type="EMBL" id="MDT0380706.1"/>
    </source>
</evidence>
<protein>
    <submittedName>
        <fullName evidence="9">Cytochrome c biogenesis protein ResB</fullName>
    </submittedName>
</protein>
<organism evidence="9 10">
    <name type="scientific">Streptomyces hazeniae</name>
    <dbReference type="NCBI Taxonomy" id="3075538"/>
    <lineage>
        <taxon>Bacteria</taxon>
        <taxon>Bacillati</taxon>
        <taxon>Actinomycetota</taxon>
        <taxon>Actinomycetes</taxon>
        <taxon>Kitasatosporales</taxon>
        <taxon>Streptomycetaceae</taxon>
        <taxon>Streptomyces</taxon>
    </lineage>
</organism>
<keyword evidence="4 7" id="KW-1133">Transmembrane helix</keyword>
<evidence type="ECO:0000256" key="6">
    <source>
        <dbReference type="SAM" id="MobiDB-lite"/>
    </source>
</evidence>
<name>A0ABU2NVR7_9ACTN</name>
<keyword evidence="3" id="KW-0201">Cytochrome c-type biogenesis</keyword>
<feature type="compositionally biased region" description="Low complexity" evidence="6">
    <location>
        <begin position="564"/>
        <end position="577"/>
    </location>
</feature>
<evidence type="ECO:0000256" key="5">
    <source>
        <dbReference type="ARBA" id="ARBA00023136"/>
    </source>
</evidence>
<evidence type="ECO:0000259" key="8">
    <source>
        <dbReference type="Pfam" id="PF05140"/>
    </source>
</evidence>
<feature type="compositionally biased region" description="Basic and acidic residues" evidence="6">
    <location>
        <begin position="1"/>
        <end position="16"/>
    </location>
</feature>